<dbReference type="InterPro" id="IPR013785">
    <property type="entry name" value="Aldolase_TIM"/>
</dbReference>
<accession>C7MKX0</accession>
<dbReference type="SFLD" id="SFLDS00029">
    <property type="entry name" value="Radical_SAM"/>
    <property type="match status" value="1"/>
</dbReference>
<evidence type="ECO:0000256" key="5">
    <source>
        <dbReference type="ARBA" id="ARBA00023004"/>
    </source>
</evidence>
<gene>
    <name evidence="9" type="ordered locus">Ccur_12330</name>
</gene>
<dbReference type="InterPro" id="IPR034391">
    <property type="entry name" value="AdoMet-like_SPASM_containing"/>
</dbReference>
<dbReference type="Pfam" id="PF04055">
    <property type="entry name" value="Radical_SAM"/>
    <property type="match status" value="1"/>
</dbReference>
<evidence type="ECO:0000256" key="3">
    <source>
        <dbReference type="ARBA" id="ARBA00022691"/>
    </source>
</evidence>
<dbReference type="eggNOG" id="COG0535">
    <property type="taxonomic scope" value="Bacteria"/>
</dbReference>
<evidence type="ECO:0000313" key="10">
    <source>
        <dbReference type="Proteomes" id="UP000000954"/>
    </source>
</evidence>
<dbReference type="STRING" id="469378.Ccur_12330"/>
<keyword evidence="10" id="KW-1185">Reference proteome</keyword>
<feature type="compositionally biased region" description="Low complexity" evidence="7">
    <location>
        <begin position="92"/>
        <end position="119"/>
    </location>
</feature>
<dbReference type="GO" id="GO:0046872">
    <property type="term" value="F:metal ion binding"/>
    <property type="evidence" value="ECO:0007669"/>
    <property type="project" value="UniProtKB-KW"/>
</dbReference>
<dbReference type="InterPro" id="IPR006638">
    <property type="entry name" value="Elp3/MiaA/NifB-like_rSAM"/>
</dbReference>
<comment type="cofactor">
    <cofactor evidence="1">
        <name>[4Fe-4S] cluster</name>
        <dbReference type="ChEBI" id="CHEBI:49883"/>
    </cofactor>
</comment>
<dbReference type="SFLD" id="SFLDG01386">
    <property type="entry name" value="main_SPASM_domain-containing"/>
    <property type="match status" value="1"/>
</dbReference>
<dbReference type="PANTHER" id="PTHR11228:SF34">
    <property type="entry name" value="TUNGSTEN-CONTAINING ALDEHYDE FERREDOXIN OXIDOREDUCTASE COFACTOR MODIFYING PROTEIN"/>
    <property type="match status" value="1"/>
</dbReference>
<dbReference type="NCBIfam" id="TIGR04085">
    <property type="entry name" value="rSAM_more_4Fe4S"/>
    <property type="match status" value="1"/>
</dbReference>
<dbReference type="Pfam" id="PF13186">
    <property type="entry name" value="SPASM"/>
    <property type="match status" value="1"/>
</dbReference>
<dbReference type="PANTHER" id="PTHR11228">
    <property type="entry name" value="RADICAL SAM DOMAIN PROTEIN"/>
    <property type="match status" value="1"/>
</dbReference>
<dbReference type="HOGENOM" id="CLU_009273_4_0_11"/>
<dbReference type="InterPro" id="IPR058240">
    <property type="entry name" value="rSAM_sf"/>
</dbReference>
<sequence>MERSNTTEETKLAQMVDHARQEAASAGKLTGSSELQTGRPGGRPGGHPSSRLGGHPMGHPGERPGQQESNLGESSNNHPMGHSGGHSGAHPGGHPAQAAIGHPHGMSPAAHPGSAAGHGYRPGGGAQARAFEKRTGKKAPRIVAWEITRSCNLSCAHCRAAAEFGSYAGELSLEQCKAVIDDIATITNPILIITGGEPFMRPDIWDIIDYARERGCMPVVGTNGTIVTEEIAHKMAEHGIRRMSVSLDFPTAAEHDGFRGQQGSFNEAIRGIRLAQQAGVGVQINMTVTKKNAERMEEMHDLSQQLDAVAFHPFLLVPTGRGESLREIELSPQEYEEVLTWAYYKQKTSPLHFKPTDAPHYYRIAHQQARAEGSKITAEQYGLEAMTRGCLGGITFAFISHVGDVQPCGYFDMQLGNVKERPFSEIWETSAVFNDLRDYSKLRGKCGACEYKGVCGGCRARALSATGNYMDEEPYCAYVPAKWRTALDALPADQREEELARLESAATTKATPTILSQQEMDALRTAPAMGKDGVPSIRPQGCDPQAMESCPMVMMGELIDV</sequence>
<evidence type="ECO:0000256" key="6">
    <source>
        <dbReference type="ARBA" id="ARBA00023014"/>
    </source>
</evidence>
<reference evidence="9 10" key="1">
    <citation type="journal article" date="2009" name="Stand. Genomic Sci.">
        <title>Complete genome sequence of Cryptobacterium curtum type strain (12-3).</title>
        <authorList>
            <person name="Mavrommatis K."/>
            <person name="Pukall R."/>
            <person name="Rohde C."/>
            <person name="Chen F."/>
            <person name="Sims D."/>
            <person name="Brettin T."/>
            <person name="Kuske C."/>
            <person name="Detter J.C."/>
            <person name="Han C."/>
            <person name="Lapidus A."/>
            <person name="Copeland A."/>
            <person name="Glavina Del Rio T."/>
            <person name="Nolan M."/>
            <person name="Lucas S."/>
            <person name="Tice H."/>
            <person name="Cheng J.F."/>
            <person name="Bruce D."/>
            <person name="Goodwin L."/>
            <person name="Pitluck S."/>
            <person name="Ovchinnikova G."/>
            <person name="Pati A."/>
            <person name="Ivanova N."/>
            <person name="Chen A."/>
            <person name="Palaniappan K."/>
            <person name="Chain P."/>
            <person name="D'haeseleer P."/>
            <person name="Goker M."/>
            <person name="Bristow J."/>
            <person name="Eisen J.A."/>
            <person name="Markowitz V."/>
            <person name="Hugenholtz P."/>
            <person name="Rohde M."/>
            <person name="Klenk H.P."/>
            <person name="Kyrpides N.C."/>
        </authorList>
    </citation>
    <scope>NUCLEOTIDE SEQUENCE [LARGE SCALE GENOMIC DNA]</scope>
    <source>
        <strain evidence="10">ATCC 700683 / DSM 15641 / 12-3</strain>
    </source>
</reference>
<keyword evidence="2" id="KW-0004">4Fe-4S</keyword>
<proteinExistence type="predicted"/>
<dbReference type="CDD" id="cd01335">
    <property type="entry name" value="Radical_SAM"/>
    <property type="match status" value="1"/>
</dbReference>
<feature type="region of interest" description="Disordered" evidence="7">
    <location>
        <begin position="1"/>
        <end position="138"/>
    </location>
</feature>
<dbReference type="SUPFAM" id="SSF102114">
    <property type="entry name" value="Radical SAM enzymes"/>
    <property type="match status" value="1"/>
</dbReference>
<dbReference type="InterPro" id="IPR007197">
    <property type="entry name" value="rSAM"/>
</dbReference>
<dbReference type="SFLD" id="SFLDG01387">
    <property type="entry name" value="BtrN-like_SPASM_domain_contain"/>
    <property type="match status" value="1"/>
</dbReference>
<dbReference type="Gene3D" id="3.20.20.70">
    <property type="entry name" value="Aldolase class I"/>
    <property type="match status" value="1"/>
</dbReference>
<dbReference type="GO" id="GO:0051536">
    <property type="term" value="F:iron-sulfur cluster binding"/>
    <property type="evidence" value="ECO:0007669"/>
    <property type="project" value="UniProtKB-KW"/>
</dbReference>
<dbReference type="RefSeq" id="WP_015778780.1">
    <property type="nucleotide sequence ID" value="NC_013170.1"/>
</dbReference>
<dbReference type="KEGG" id="ccu:Ccur_12330"/>
<keyword evidence="3" id="KW-0949">S-adenosyl-L-methionine</keyword>
<evidence type="ECO:0000256" key="4">
    <source>
        <dbReference type="ARBA" id="ARBA00022723"/>
    </source>
</evidence>
<feature type="compositionally biased region" description="Basic and acidic residues" evidence="7">
    <location>
        <begin position="1"/>
        <end position="21"/>
    </location>
</feature>
<feature type="domain" description="Radical SAM core" evidence="8">
    <location>
        <begin position="137"/>
        <end position="354"/>
    </location>
</feature>
<keyword evidence="6" id="KW-0411">Iron-sulfur</keyword>
<keyword evidence="4" id="KW-0479">Metal-binding</keyword>
<dbReference type="CDD" id="cd21123">
    <property type="entry name" value="SPASM_MftC-like"/>
    <property type="match status" value="1"/>
</dbReference>
<dbReference type="PROSITE" id="PS51918">
    <property type="entry name" value="RADICAL_SAM"/>
    <property type="match status" value="1"/>
</dbReference>
<dbReference type="SFLD" id="SFLDG01067">
    <property type="entry name" value="SPASM/twitch_domain_containing"/>
    <property type="match status" value="1"/>
</dbReference>
<dbReference type="Proteomes" id="UP000000954">
    <property type="component" value="Chromosome"/>
</dbReference>
<dbReference type="SMART" id="SM00729">
    <property type="entry name" value="Elp3"/>
    <property type="match status" value="1"/>
</dbReference>
<protein>
    <submittedName>
        <fullName evidence="9">Predicted Fe-S oxidoreductase</fullName>
    </submittedName>
</protein>
<feature type="compositionally biased region" description="Gly residues" evidence="7">
    <location>
        <begin position="82"/>
        <end position="91"/>
    </location>
</feature>
<evidence type="ECO:0000313" key="9">
    <source>
        <dbReference type="EMBL" id="ACU94917.1"/>
    </source>
</evidence>
<dbReference type="AlphaFoldDB" id="C7MKX0"/>
<name>C7MKX0_CRYCD</name>
<dbReference type="InterPro" id="IPR023885">
    <property type="entry name" value="4Fe4S-binding_SPASM_dom"/>
</dbReference>
<evidence type="ECO:0000256" key="7">
    <source>
        <dbReference type="SAM" id="MobiDB-lite"/>
    </source>
</evidence>
<evidence type="ECO:0000259" key="8">
    <source>
        <dbReference type="PROSITE" id="PS51918"/>
    </source>
</evidence>
<evidence type="ECO:0000256" key="2">
    <source>
        <dbReference type="ARBA" id="ARBA00022485"/>
    </source>
</evidence>
<dbReference type="EMBL" id="CP001682">
    <property type="protein sequence ID" value="ACU94917.1"/>
    <property type="molecule type" value="Genomic_DNA"/>
</dbReference>
<dbReference type="InterPro" id="IPR050377">
    <property type="entry name" value="Radical_SAM_PqqE_MftC-like"/>
</dbReference>
<keyword evidence="5" id="KW-0408">Iron</keyword>
<dbReference type="GO" id="GO:0003824">
    <property type="term" value="F:catalytic activity"/>
    <property type="evidence" value="ECO:0007669"/>
    <property type="project" value="InterPro"/>
</dbReference>
<organism evidence="9 10">
    <name type="scientific">Cryptobacterium curtum (strain ATCC 700683 / DSM 15641 / CCUG 43107 / 12-3)</name>
    <dbReference type="NCBI Taxonomy" id="469378"/>
    <lineage>
        <taxon>Bacteria</taxon>
        <taxon>Bacillati</taxon>
        <taxon>Actinomycetota</taxon>
        <taxon>Coriobacteriia</taxon>
        <taxon>Eggerthellales</taxon>
        <taxon>Eggerthellaceae</taxon>
        <taxon>Cryptobacterium</taxon>
    </lineage>
</organism>
<evidence type="ECO:0000256" key="1">
    <source>
        <dbReference type="ARBA" id="ARBA00001966"/>
    </source>
</evidence>